<organism evidence="8 9">
    <name type="scientific">Erwinia amylovora NBRC 12687 = CFBP 1232</name>
    <dbReference type="NCBI Taxonomy" id="1219359"/>
    <lineage>
        <taxon>Bacteria</taxon>
        <taxon>Pseudomonadati</taxon>
        <taxon>Pseudomonadota</taxon>
        <taxon>Gammaproteobacteria</taxon>
        <taxon>Enterobacterales</taxon>
        <taxon>Erwiniaceae</taxon>
        <taxon>Erwinia</taxon>
    </lineage>
</organism>
<dbReference type="NCBIfam" id="TIGR00360">
    <property type="entry name" value="ComEC_N-term"/>
    <property type="match status" value="1"/>
</dbReference>
<dbReference type="PANTHER" id="PTHR30619:SF1">
    <property type="entry name" value="RECOMBINATION PROTEIN 2"/>
    <property type="match status" value="1"/>
</dbReference>
<feature type="transmembrane region" description="Helical" evidence="6">
    <location>
        <begin position="225"/>
        <end position="246"/>
    </location>
</feature>
<dbReference type="InterPro" id="IPR052159">
    <property type="entry name" value="Competence_DNA_uptake"/>
</dbReference>
<keyword evidence="3 6" id="KW-0812">Transmembrane</keyword>
<dbReference type="CDD" id="cd07731">
    <property type="entry name" value="ComA-like_MBL-fold"/>
    <property type="match status" value="1"/>
</dbReference>
<feature type="transmembrane region" description="Helical" evidence="6">
    <location>
        <begin position="258"/>
        <end position="277"/>
    </location>
</feature>
<evidence type="ECO:0000256" key="3">
    <source>
        <dbReference type="ARBA" id="ARBA00022692"/>
    </source>
</evidence>
<dbReference type="InterPro" id="IPR004477">
    <property type="entry name" value="ComEC_N"/>
</dbReference>
<feature type="transmembrane region" description="Helical" evidence="6">
    <location>
        <begin position="372"/>
        <end position="397"/>
    </location>
</feature>
<dbReference type="RefSeq" id="WP_004156924.1">
    <property type="nucleotide sequence ID" value="NZ_BAYW01000002.1"/>
</dbReference>
<dbReference type="SUPFAM" id="SSF56281">
    <property type="entry name" value="Metallo-hydrolase/oxidoreductase"/>
    <property type="match status" value="1"/>
</dbReference>
<evidence type="ECO:0000256" key="1">
    <source>
        <dbReference type="ARBA" id="ARBA00004651"/>
    </source>
</evidence>
<dbReference type="Pfam" id="PF00753">
    <property type="entry name" value="Lactamase_B"/>
    <property type="match status" value="1"/>
</dbReference>
<evidence type="ECO:0000256" key="6">
    <source>
        <dbReference type="SAM" id="Phobius"/>
    </source>
</evidence>
<dbReference type="InterPro" id="IPR035681">
    <property type="entry name" value="ComA-like_MBL"/>
</dbReference>
<reference evidence="8 9" key="1">
    <citation type="submission" date="2012-11" db="EMBL/GenBank/DDBJ databases">
        <authorList>
            <person name="Linke B."/>
        </authorList>
    </citation>
    <scope>NUCLEOTIDE SEQUENCE [LARGE SCALE GENOMIC DNA]</scope>
    <source>
        <strain evidence="9">CFBP 1232</strain>
    </source>
</reference>
<dbReference type="InterPro" id="IPR004797">
    <property type="entry name" value="Competence_ComEC/Rec2"/>
</dbReference>
<comment type="caution">
    <text evidence="8">The sequence shown here is derived from an EMBL/GenBank/DDBJ whole genome shotgun (WGS) entry which is preliminary data.</text>
</comment>
<dbReference type="Pfam" id="PF13567">
    <property type="entry name" value="DUF4131"/>
    <property type="match status" value="1"/>
</dbReference>
<dbReference type="GeneID" id="97605645"/>
<dbReference type="EMBL" id="CAPB01000009">
    <property type="protein sequence ID" value="CCO93328.1"/>
    <property type="molecule type" value="Genomic_DNA"/>
</dbReference>
<evidence type="ECO:0000256" key="2">
    <source>
        <dbReference type="ARBA" id="ARBA00022475"/>
    </source>
</evidence>
<feature type="transmembrane region" description="Helical" evidence="6">
    <location>
        <begin position="331"/>
        <end position="351"/>
    </location>
</feature>
<evidence type="ECO:0000313" key="9">
    <source>
        <dbReference type="Proteomes" id="UP000013111"/>
    </source>
</evidence>
<accession>A0A831EQ61</accession>
<keyword evidence="2" id="KW-1003">Cell membrane</keyword>
<dbReference type="SMART" id="SM00849">
    <property type="entry name" value="Lactamase_B"/>
    <property type="match status" value="1"/>
</dbReference>
<dbReference type="NCBIfam" id="TIGR00361">
    <property type="entry name" value="ComEC_Rec2"/>
    <property type="match status" value="1"/>
</dbReference>
<feature type="transmembrane region" description="Helical" evidence="6">
    <location>
        <begin position="25"/>
        <end position="44"/>
    </location>
</feature>
<protein>
    <submittedName>
        <fullName evidence="8">Recombination protein 2</fullName>
    </submittedName>
</protein>
<dbReference type="InterPro" id="IPR036866">
    <property type="entry name" value="RibonucZ/Hydroxyglut_hydro"/>
</dbReference>
<proteinExistence type="predicted"/>
<dbReference type="GO" id="GO:0030420">
    <property type="term" value="P:establishment of competence for transformation"/>
    <property type="evidence" value="ECO:0007669"/>
    <property type="project" value="InterPro"/>
</dbReference>
<comment type="subcellular location">
    <subcellularLocation>
        <location evidence="1">Cell membrane</location>
        <topology evidence="1">Multi-pass membrane protein</topology>
    </subcellularLocation>
</comment>
<feature type="transmembrane region" description="Helical" evidence="6">
    <location>
        <begin position="51"/>
        <end position="71"/>
    </location>
</feature>
<dbReference type="Gene3D" id="3.60.15.10">
    <property type="entry name" value="Ribonuclease Z/Hydroxyacylglutathione hydrolase-like"/>
    <property type="match status" value="1"/>
</dbReference>
<keyword evidence="4 6" id="KW-1133">Transmembrane helix</keyword>
<keyword evidence="5 6" id="KW-0472">Membrane</keyword>
<sequence>MSLTIIRVAWGVIVATLPLNFLPHLPGYGVALIILLLAAVLALCPWRLTKFPALILVMFVWAVSAGQSALLQINELTRAPIEAGVQIENVQPNGGRLKIRITNYRGRVLFPPVYASVKSPPQDIAFCSGQRWRMQLILRPVHAQLNEGGFDRQRFALASHTPLTGRVKSAEIVTADCSWRARLINSAQKNYAQLPWQGLISALAFGEREQVKPVINRLLRETGTAHLMAISGMHIALAASLGWLLMRGIQFALPVRYIGYRLPLFCSLLVALIYCWLSGGNAPALRAMLALLAWSILRLHGIFCQPWQVWSLCIALILFFDPLSLLSDSLWLSALAVAGLLLWYHSFPLPARFCRRWRWLPLRLLHLQFGMLLLMMPLQALLFHGISLSALLANLWAVPLISLVTVPLILVALLCNAVPWIAPLLWQCVDRSLALVFMPLQSLPRGWFPLDHALSAASLLCWLALLSLRFGWWRTSTASIASTALLICSWRSLFPAAEWRVDMLDVGHGLAVVISRHGEATLYDTGNRWPGGDAAKSQILPWLAWQGIRVTQVIISHAHLDHIGGLASVRDAFPQARVRSPLARTDHLSCRKGDSWSWQGLDFRVLWPPHKENGDGNNQSCVVMVSDGKWRVLLTGDIEAAAELKLTAEQRSGLRADLLQVPHHGSRTSSTPPFLRAVSPTAAVASAARFSAWRLPATQIIRRYGENGVEWRDTALSGQLSAHFFAHRWQLIGLREQIMNRWYHQWFGVPRDSG</sequence>
<reference evidence="8 9" key="2">
    <citation type="submission" date="2013-04" db="EMBL/GenBank/DDBJ databases">
        <title>Comparative genomics of 12 strains of Erwinia amylovora identifies a pan-genome with a large conserved core and provides insights into host specificity.</title>
        <authorList>
            <person name="Mann R.A."/>
            <person name="Smits T.H.M."/>
            <person name="Buehlmann A."/>
            <person name="Blom J."/>
            <person name="Goesmann A."/>
            <person name="Frey J.E."/>
            <person name="Plummer K.M."/>
            <person name="Beer S.V."/>
            <person name="Luck J."/>
            <person name="Duffy B."/>
            <person name="Rodoni B."/>
        </authorList>
    </citation>
    <scope>NUCLEOTIDE SEQUENCE [LARGE SCALE GENOMIC DNA]</scope>
    <source>
        <strain evidence="9">CFBP 1232</strain>
    </source>
</reference>
<evidence type="ECO:0000259" key="7">
    <source>
        <dbReference type="SMART" id="SM00849"/>
    </source>
</evidence>
<dbReference type="InterPro" id="IPR025405">
    <property type="entry name" value="DUF4131"/>
</dbReference>
<dbReference type="NCBIfam" id="NF008580">
    <property type="entry name" value="PRK11539.1"/>
    <property type="match status" value="1"/>
</dbReference>
<gene>
    <name evidence="8" type="primary">ycaI</name>
    <name evidence="8" type="ORF">BN437_1387</name>
</gene>
<dbReference type="Pfam" id="PF03772">
    <property type="entry name" value="Competence"/>
    <property type="match status" value="1"/>
</dbReference>
<evidence type="ECO:0000256" key="4">
    <source>
        <dbReference type="ARBA" id="ARBA00022989"/>
    </source>
</evidence>
<dbReference type="InterPro" id="IPR001279">
    <property type="entry name" value="Metallo-B-lactamas"/>
</dbReference>
<dbReference type="AlphaFoldDB" id="A0A831EQ61"/>
<dbReference type="GO" id="GO:0005886">
    <property type="term" value="C:plasma membrane"/>
    <property type="evidence" value="ECO:0007669"/>
    <property type="project" value="UniProtKB-SubCell"/>
</dbReference>
<evidence type="ECO:0000313" key="8">
    <source>
        <dbReference type="EMBL" id="CCO93328.1"/>
    </source>
</evidence>
<name>A0A831EQ61_ERWAM</name>
<feature type="transmembrane region" description="Helical" evidence="6">
    <location>
        <begin position="403"/>
        <end position="426"/>
    </location>
</feature>
<evidence type="ECO:0000256" key="5">
    <source>
        <dbReference type="ARBA" id="ARBA00023136"/>
    </source>
</evidence>
<feature type="domain" description="Metallo-beta-lactamase" evidence="7">
    <location>
        <begin position="508"/>
        <end position="689"/>
    </location>
</feature>
<dbReference type="Proteomes" id="UP000013111">
    <property type="component" value="Unassembled WGS sequence"/>
</dbReference>
<dbReference type="PANTHER" id="PTHR30619">
    <property type="entry name" value="DNA INTERNALIZATION/COMPETENCE PROTEIN COMEC/REC2"/>
    <property type="match status" value="1"/>
</dbReference>